<keyword evidence="5 10" id="KW-0548">Nucleotidyltransferase</keyword>
<evidence type="ECO:0000259" key="11">
    <source>
        <dbReference type="Pfam" id="PF01467"/>
    </source>
</evidence>
<dbReference type="NCBIfam" id="NF000840">
    <property type="entry name" value="PRK00071.1-3"/>
    <property type="match status" value="1"/>
</dbReference>
<dbReference type="CDD" id="cd02165">
    <property type="entry name" value="NMNAT"/>
    <property type="match status" value="1"/>
</dbReference>
<evidence type="ECO:0000256" key="1">
    <source>
        <dbReference type="ARBA" id="ARBA00002324"/>
    </source>
</evidence>
<dbReference type="InterPro" id="IPR014729">
    <property type="entry name" value="Rossmann-like_a/b/a_fold"/>
</dbReference>
<organism evidence="12">
    <name type="scientific">Flexilinea flocculi</name>
    <dbReference type="NCBI Taxonomy" id="1678840"/>
    <lineage>
        <taxon>Bacteria</taxon>
        <taxon>Bacillati</taxon>
        <taxon>Chloroflexota</taxon>
        <taxon>Anaerolineae</taxon>
        <taxon>Anaerolineales</taxon>
        <taxon>Anaerolineaceae</taxon>
        <taxon>Flexilinea</taxon>
    </lineage>
</organism>
<evidence type="ECO:0000313" key="13">
    <source>
        <dbReference type="Proteomes" id="UP000053370"/>
    </source>
</evidence>
<evidence type="ECO:0000313" key="12">
    <source>
        <dbReference type="EMBL" id="GAP40486.1"/>
    </source>
</evidence>
<gene>
    <name evidence="10" type="primary">nadD</name>
    <name evidence="12" type="ORF">ATC1_13462</name>
</gene>
<dbReference type="GO" id="GO:0009435">
    <property type="term" value="P:NAD+ biosynthetic process"/>
    <property type="evidence" value="ECO:0007669"/>
    <property type="project" value="UniProtKB-UniRule"/>
</dbReference>
<dbReference type="PANTHER" id="PTHR39321:SF3">
    <property type="entry name" value="PHOSPHOPANTETHEINE ADENYLYLTRANSFERASE"/>
    <property type="match status" value="1"/>
</dbReference>
<dbReference type="NCBIfam" id="TIGR00482">
    <property type="entry name" value="nicotinate (nicotinamide) nucleotide adenylyltransferase"/>
    <property type="match status" value="1"/>
</dbReference>
<keyword evidence="7 10" id="KW-0067">ATP-binding</keyword>
<dbReference type="Proteomes" id="UP000053370">
    <property type="component" value="Unassembled WGS sequence"/>
</dbReference>
<dbReference type="Pfam" id="PF01467">
    <property type="entry name" value="CTP_transf_like"/>
    <property type="match status" value="1"/>
</dbReference>
<dbReference type="PATRIC" id="fig|1678840.3.peg.1755"/>
<dbReference type="GO" id="GO:0005524">
    <property type="term" value="F:ATP binding"/>
    <property type="evidence" value="ECO:0007669"/>
    <property type="project" value="UniProtKB-KW"/>
</dbReference>
<name>A0A0S7BUA5_9CHLR</name>
<evidence type="ECO:0000256" key="4">
    <source>
        <dbReference type="ARBA" id="ARBA00022679"/>
    </source>
</evidence>
<dbReference type="GO" id="GO:0004515">
    <property type="term" value="F:nicotinate-nucleotide adenylyltransferase activity"/>
    <property type="evidence" value="ECO:0007669"/>
    <property type="project" value="UniProtKB-UniRule"/>
</dbReference>
<evidence type="ECO:0000256" key="7">
    <source>
        <dbReference type="ARBA" id="ARBA00022840"/>
    </source>
</evidence>
<comment type="pathway">
    <text evidence="2 10">Cofactor biosynthesis; NAD(+) biosynthesis; deamido-NAD(+) from nicotinate D-ribonucleotide: step 1/1.</text>
</comment>
<dbReference type="InterPro" id="IPR005248">
    <property type="entry name" value="NadD/NMNAT"/>
</dbReference>
<feature type="domain" description="Cytidyltransferase-like" evidence="11">
    <location>
        <begin position="6"/>
        <end position="173"/>
    </location>
</feature>
<evidence type="ECO:0000256" key="10">
    <source>
        <dbReference type="HAMAP-Rule" id="MF_00244"/>
    </source>
</evidence>
<keyword evidence="8 10" id="KW-0520">NAD</keyword>
<evidence type="ECO:0000256" key="6">
    <source>
        <dbReference type="ARBA" id="ARBA00022741"/>
    </source>
</evidence>
<dbReference type="Gene3D" id="3.40.50.620">
    <property type="entry name" value="HUPs"/>
    <property type="match status" value="1"/>
</dbReference>
<dbReference type="EMBL" id="DF968181">
    <property type="protein sequence ID" value="GAP40486.1"/>
    <property type="molecule type" value="Genomic_DNA"/>
</dbReference>
<dbReference type="NCBIfam" id="TIGR00125">
    <property type="entry name" value="cyt_tran_rel"/>
    <property type="match status" value="1"/>
</dbReference>
<dbReference type="SUPFAM" id="SSF52374">
    <property type="entry name" value="Nucleotidylyl transferase"/>
    <property type="match status" value="1"/>
</dbReference>
<keyword evidence="13" id="KW-1185">Reference proteome</keyword>
<comment type="catalytic activity">
    <reaction evidence="9 10">
        <text>nicotinate beta-D-ribonucleotide + ATP + H(+) = deamido-NAD(+) + diphosphate</text>
        <dbReference type="Rhea" id="RHEA:22860"/>
        <dbReference type="ChEBI" id="CHEBI:15378"/>
        <dbReference type="ChEBI" id="CHEBI:30616"/>
        <dbReference type="ChEBI" id="CHEBI:33019"/>
        <dbReference type="ChEBI" id="CHEBI:57502"/>
        <dbReference type="ChEBI" id="CHEBI:58437"/>
        <dbReference type="EC" id="2.7.7.18"/>
    </reaction>
</comment>
<keyword evidence="4 10" id="KW-0808">Transferase</keyword>
<accession>A0A0S7BUA5</accession>
<reference evidence="12" key="1">
    <citation type="journal article" date="2015" name="Genome Announc.">
        <title>Draft Genome Sequence of Anaerolineae Strain TC1, a Novel Isolate from a Methanogenic Wastewater Treatment System.</title>
        <authorList>
            <person name="Matsuura N."/>
            <person name="Tourlousse D.M."/>
            <person name="Sun L."/>
            <person name="Toyonaga M."/>
            <person name="Kuroda K."/>
            <person name="Ohashi A."/>
            <person name="Cruz R."/>
            <person name="Yamaguchi T."/>
            <person name="Sekiguchi Y."/>
        </authorList>
    </citation>
    <scope>NUCLEOTIDE SEQUENCE [LARGE SCALE GENOMIC DNA]</scope>
    <source>
        <strain evidence="12">TC1</strain>
    </source>
</reference>
<dbReference type="EC" id="2.7.7.18" evidence="10"/>
<dbReference type="InterPro" id="IPR004821">
    <property type="entry name" value="Cyt_trans-like"/>
</dbReference>
<proteinExistence type="inferred from homology"/>
<evidence type="ECO:0000256" key="2">
    <source>
        <dbReference type="ARBA" id="ARBA00005019"/>
    </source>
</evidence>
<dbReference type="UniPathway" id="UPA00253">
    <property type="reaction ID" value="UER00332"/>
</dbReference>
<protein>
    <recommendedName>
        <fullName evidence="10">Probable nicotinate-nucleotide adenylyltransferase</fullName>
        <ecNumber evidence="10">2.7.7.18</ecNumber>
    </recommendedName>
    <alternativeName>
        <fullName evidence="10">Deamido-NAD(+) diphosphorylase</fullName>
    </alternativeName>
    <alternativeName>
        <fullName evidence="10">Deamido-NAD(+) pyrophosphorylase</fullName>
    </alternativeName>
    <alternativeName>
        <fullName evidence="10">Nicotinate mononucleotide adenylyltransferase</fullName>
        <shortName evidence="10">NaMN adenylyltransferase</shortName>
    </alternativeName>
</protein>
<dbReference type="STRING" id="1678840.ATC1_13462"/>
<sequence>MERLGIFGGTFDPPHLGHMILAAEAADQLSLDRVLWMLSPAPPHKLHQRITPFNCRAELVRACIQHEPKFELSLIENERPGPHFTSDTLLCLREKFANSTIVLLTGSDSMNDFYDWHEPQLILDRIDEMGVMNRPGDKIDWIHMESVFPNIMQKIRLIDAPLLEISSTEIRERIASNHHYRYYLNEEVFRMIETNHYYQKTQSFLETLKSDAD</sequence>
<dbReference type="PANTHER" id="PTHR39321">
    <property type="entry name" value="NICOTINATE-NUCLEOTIDE ADENYLYLTRANSFERASE-RELATED"/>
    <property type="match status" value="1"/>
</dbReference>
<evidence type="ECO:0000256" key="3">
    <source>
        <dbReference type="ARBA" id="ARBA00022642"/>
    </source>
</evidence>
<dbReference type="HAMAP" id="MF_00244">
    <property type="entry name" value="NaMN_adenylyltr"/>
    <property type="match status" value="1"/>
</dbReference>
<evidence type="ECO:0000256" key="5">
    <source>
        <dbReference type="ARBA" id="ARBA00022695"/>
    </source>
</evidence>
<dbReference type="AlphaFoldDB" id="A0A0S7BUA5"/>
<evidence type="ECO:0000256" key="9">
    <source>
        <dbReference type="ARBA" id="ARBA00048721"/>
    </source>
</evidence>
<evidence type="ECO:0000256" key="8">
    <source>
        <dbReference type="ARBA" id="ARBA00023027"/>
    </source>
</evidence>
<keyword evidence="3 10" id="KW-0662">Pyridine nucleotide biosynthesis</keyword>
<comment type="function">
    <text evidence="1 10">Catalyzes the reversible adenylation of nicotinate mononucleotide (NaMN) to nicotinic acid adenine dinucleotide (NaAD).</text>
</comment>
<keyword evidence="6 10" id="KW-0547">Nucleotide-binding</keyword>
<comment type="similarity">
    <text evidence="10">Belongs to the NadD family.</text>
</comment>